<comment type="caution">
    <text evidence="2">The sequence shown here is derived from an EMBL/GenBank/DDBJ whole genome shotgun (WGS) entry which is preliminary data.</text>
</comment>
<protein>
    <submittedName>
        <fullName evidence="2">Mobilization protein</fullName>
    </submittedName>
</protein>
<dbReference type="Proteomes" id="UP001516351">
    <property type="component" value="Unassembled WGS sequence"/>
</dbReference>
<gene>
    <name evidence="2" type="ORF">HW542_15745</name>
</gene>
<evidence type="ECO:0000256" key="1">
    <source>
        <dbReference type="SAM" id="MobiDB-lite"/>
    </source>
</evidence>
<name>A0ABX2P9P6_9PROT</name>
<reference evidence="2 3" key="1">
    <citation type="submission" date="2020-06" db="EMBL/GenBank/DDBJ databases">
        <title>Synonyms of Asaia species.</title>
        <authorList>
            <person name="Sombolestani A."/>
        </authorList>
    </citation>
    <scope>NUCLEOTIDE SEQUENCE [LARGE SCALE GENOMIC DNA]</scope>
    <source>
        <strain evidence="2 3">LMG 27047</strain>
    </source>
</reference>
<organism evidence="2 3">
    <name type="scientific">Asaia spathodeae</name>
    <dbReference type="NCBI Taxonomy" id="657016"/>
    <lineage>
        <taxon>Bacteria</taxon>
        <taxon>Pseudomonadati</taxon>
        <taxon>Pseudomonadota</taxon>
        <taxon>Alphaproteobacteria</taxon>
        <taxon>Acetobacterales</taxon>
        <taxon>Acetobacteraceae</taxon>
        <taxon>Asaia</taxon>
    </lineage>
</organism>
<evidence type="ECO:0000313" key="3">
    <source>
        <dbReference type="Proteomes" id="UP001516351"/>
    </source>
</evidence>
<evidence type="ECO:0000313" key="2">
    <source>
        <dbReference type="EMBL" id="NVN48252.1"/>
    </source>
</evidence>
<sequence length="95" mass="10803">MAVARKSLEERIADEQKRRDAADRKLRDLKARQAGYERKADTRRKIVLGAMLVDQAQNGSTDAAIMVEHLISLLTKENDKAMFEGWSWEAGSKKE</sequence>
<dbReference type="RefSeq" id="WP_267311187.1">
    <property type="nucleotide sequence ID" value="NZ_JABXXU010000015.1"/>
</dbReference>
<feature type="region of interest" description="Disordered" evidence="1">
    <location>
        <begin position="1"/>
        <end position="26"/>
    </location>
</feature>
<keyword evidence="3" id="KW-1185">Reference proteome</keyword>
<accession>A0ABX2P9P6</accession>
<dbReference type="EMBL" id="JABXXV010000013">
    <property type="protein sequence ID" value="NVN48252.1"/>
    <property type="molecule type" value="Genomic_DNA"/>
</dbReference>
<proteinExistence type="predicted"/>